<dbReference type="GO" id="GO:0003887">
    <property type="term" value="F:DNA-directed DNA polymerase activity"/>
    <property type="evidence" value="ECO:0007669"/>
    <property type="project" value="UniProtKB-EC"/>
</dbReference>
<evidence type="ECO:0000256" key="1">
    <source>
        <dbReference type="ARBA" id="ARBA00012417"/>
    </source>
</evidence>
<dbReference type="InterPro" id="IPR006054">
    <property type="entry name" value="DnaQ"/>
</dbReference>
<accession>A0A930BUB8</accession>
<dbReference type="InterPro" id="IPR035901">
    <property type="entry name" value="GIY-YIG_endonuc_sf"/>
</dbReference>
<evidence type="ECO:0000259" key="5">
    <source>
        <dbReference type="PROSITE" id="PS50164"/>
    </source>
</evidence>
<dbReference type="FunFam" id="3.30.420.10:FF:000045">
    <property type="entry name" value="3'-5' exonuclease DinG"/>
    <property type="match status" value="1"/>
</dbReference>
<dbReference type="GO" id="GO:0008408">
    <property type="term" value="F:3'-5' exonuclease activity"/>
    <property type="evidence" value="ECO:0007669"/>
    <property type="project" value="TreeGrafter"/>
</dbReference>
<dbReference type="GO" id="GO:0003677">
    <property type="term" value="F:DNA binding"/>
    <property type="evidence" value="ECO:0007669"/>
    <property type="project" value="InterPro"/>
</dbReference>
<reference evidence="6" key="1">
    <citation type="submission" date="2020-04" db="EMBL/GenBank/DDBJ databases">
        <title>Deep metagenomics examines the oral microbiome during advanced dental caries in children, revealing novel taxa and co-occurrences with host molecules.</title>
        <authorList>
            <person name="Baker J.L."/>
            <person name="Morton J.T."/>
            <person name="Dinis M."/>
            <person name="Alvarez R."/>
            <person name="Tran N.C."/>
            <person name="Knight R."/>
            <person name="Edlund A."/>
        </authorList>
    </citation>
    <scope>NUCLEOTIDE SEQUENCE</scope>
    <source>
        <strain evidence="6">JCVI_32_bin.24</strain>
    </source>
</reference>
<dbReference type="CDD" id="cd10434">
    <property type="entry name" value="GIY-YIG_UvrC_Cho"/>
    <property type="match status" value="1"/>
</dbReference>
<dbReference type="SMART" id="SM00465">
    <property type="entry name" value="GIYc"/>
    <property type="match status" value="1"/>
</dbReference>
<dbReference type="InterPro" id="IPR012337">
    <property type="entry name" value="RNaseH-like_sf"/>
</dbReference>
<comment type="caution">
    <text evidence="6">The sequence shown here is derived from an EMBL/GenBank/DDBJ whole genome shotgun (WGS) entry which is preliminary data.</text>
</comment>
<protein>
    <recommendedName>
        <fullName evidence="1">DNA-directed DNA polymerase</fullName>
        <ecNumber evidence="1">2.7.7.7</ecNumber>
    </recommendedName>
</protein>
<dbReference type="CDD" id="cd06127">
    <property type="entry name" value="DEDDh"/>
    <property type="match status" value="1"/>
</dbReference>
<dbReference type="PROSITE" id="PS50164">
    <property type="entry name" value="GIY_YIG"/>
    <property type="match status" value="1"/>
</dbReference>
<evidence type="ECO:0000256" key="3">
    <source>
        <dbReference type="ARBA" id="ARBA00026073"/>
    </source>
</evidence>
<name>A0A930BUB8_9RHOO</name>
<dbReference type="GO" id="GO:0005829">
    <property type="term" value="C:cytosol"/>
    <property type="evidence" value="ECO:0007669"/>
    <property type="project" value="TreeGrafter"/>
</dbReference>
<dbReference type="Gene3D" id="3.30.420.10">
    <property type="entry name" value="Ribonuclease H-like superfamily/Ribonuclease H"/>
    <property type="match status" value="1"/>
</dbReference>
<evidence type="ECO:0000313" key="6">
    <source>
        <dbReference type="EMBL" id="MBF1165834.1"/>
    </source>
</evidence>
<evidence type="ECO:0000313" key="7">
    <source>
        <dbReference type="Proteomes" id="UP000718593"/>
    </source>
</evidence>
<dbReference type="InterPro" id="IPR000305">
    <property type="entry name" value="GIY-YIG_endonuc"/>
</dbReference>
<dbReference type="SUPFAM" id="SSF53098">
    <property type="entry name" value="Ribonuclease H-like"/>
    <property type="match status" value="1"/>
</dbReference>
<comment type="catalytic activity">
    <reaction evidence="4">
        <text>DNA(n) + a 2'-deoxyribonucleoside 5'-triphosphate = DNA(n+1) + diphosphate</text>
        <dbReference type="Rhea" id="RHEA:22508"/>
        <dbReference type="Rhea" id="RHEA-COMP:17339"/>
        <dbReference type="Rhea" id="RHEA-COMP:17340"/>
        <dbReference type="ChEBI" id="CHEBI:33019"/>
        <dbReference type="ChEBI" id="CHEBI:61560"/>
        <dbReference type="ChEBI" id="CHEBI:173112"/>
        <dbReference type="EC" id="2.7.7.7"/>
    </reaction>
</comment>
<comment type="function">
    <text evidence="2">DNA polymerase III is a complex, multichain enzyme responsible for most of the replicative synthesis in bacteria. The epsilon subunit contain the editing function and is a proofreading 3'-5' exonuclease.</text>
</comment>
<dbReference type="AlphaFoldDB" id="A0A930BUB8"/>
<gene>
    <name evidence="6" type="ORF">HXL68_12450</name>
</gene>
<dbReference type="SUPFAM" id="SSF82771">
    <property type="entry name" value="GIY-YIG endonuclease"/>
    <property type="match status" value="1"/>
</dbReference>
<dbReference type="InterPro" id="IPR047296">
    <property type="entry name" value="GIY-YIG_UvrC_Cho"/>
</dbReference>
<evidence type="ECO:0000256" key="2">
    <source>
        <dbReference type="ARBA" id="ARBA00025483"/>
    </source>
</evidence>
<dbReference type="RefSeq" id="WP_027458455.1">
    <property type="nucleotide sequence ID" value="NZ_JARBJQ010000008.1"/>
</dbReference>
<proteinExistence type="predicted"/>
<dbReference type="EC" id="2.7.7.7" evidence="1"/>
<dbReference type="PANTHER" id="PTHR30231:SF37">
    <property type="entry name" value="EXODEOXYRIBONUCLEASE 10"/>
    <property type="match status" value="1"/>
</dbReference>
<feature type="domain" description="GIY-YIG" evidence="5">
    <location>
        <begin position="198"/>
        <end position="276"/>
    </location>
</feature>
<organism evidence="6 7">
    <name type="scientific">Dechloromonas agitata</name>
    <dbReference type="NCBI Taxonomy" id="73030"/>
    <lineage>
        <taxon>Bacteria</taxon>
        <taxon>Pseudomonadati</taxon>
        <taxon>Pseudomonadota</taxon>
        <taxon>Betaproteobacteria</taxon>
        <taxon>Rhodocyclales</taxon>
        <taxon>Azonexaceae</taxon>
        <taxon>Dechloromonas</taxon>
    </lineage>
</organism>
<dbReference type="Pfam" id="PF00929">
    <property type="entry name" value="RNase_T"/>
    <property type="match status" value="1"/>
</dbReference>
<dbReference type="PANTHER" id="PTHR30231">
    <property type="entry name" value="DNA POLYMERASE III SUBUNIT EPSILON"/>
    <property type="match status" value="1"/>
</dbReference>
<comment type="subunit">
    <text evidence="3">DNA polymerase III contains a core (composed of alpha, epsilon and theta chains) that associates with a tau subunit. This core dimerizes to form the POLIII' complex. PolIII' associates with the gamma complex (composed of gamma, delta, delta', psi and chi chains) and with the beta chain to form the complete DNA polymerase III complex.</text>
</comment>
<sequence>MPALAFVDLETTGATATHDRITEIGIIAVDDDGTVREWQQLVNPGMRIPPFIEQLTGISNAMVADAPPFEAIADETLRRLEGRLFIAHNARFDYGFLKSEFKRLGIDFRSTVACTVKLSRALYPEHHRHNLDSLIERHGLRAEARHRALADAQLIHQFWQKIHAERSDADIAAALSKQNARPSLPPHLEAGILDDLPDGPGVYFFYGENDLPLYIGKAKDIRQRVLSHFSADLRSAREMALAQQVRRIDWLVTAGEIGALLRESALVKQLQPTQNRQLRKNEEVCTWMLVDEGQGWLRPQLVLADDIDFGLATACYGLFKNAKEANAILRQLAESHNLCDMLIGQQPMKPGKPCFGHQIRRCKGACVGKEPLAKHTMRLMTALTGLKLVSWPFPGPAVIREGDEVHLINGWRYLGTAKAESELAELLDGPHPTFDRDTYKILAKHVGRMSPLPPGNFRSS</sequence>
<dbReference type="EMBL" id="JABZMI010000287">
    <property type="protein sequence ID" value="MBF1165834.1"/>
    <property type="molecule type" value="Genomic_DNA"/>
</dbReference>
<dbReference type="GO" id="GO:0045004">
    <property type="term" value="P:DNA replication proofreading"/>
    <property type="evidence" value="ECO:0007669"/>
    <property type="project" value="TreeGrafter"/>
</dbReference>
<dbReference type="InterPro" id="IPR036397">
    <property type="entry name" value="RNaseH_sf"/>
</dbReference>
<evidence type="ECO:0000256" key="4">
    <source>
        <dbReference type="ARBA" id="ARBA00049244"/>
    </source>
</evidence>
<dbReference type="NCBIfam" id="TIGR00573">
    <property type="entry name" value="dnaq"/>
    <property type="match status" value="1"/>
</dbReference>
<dbReference type="InterPro" id="IPR013520">
    <property type="entry name" value="Ribonucl_H"/>
</dbReference>
<dbReference type="Proteomes" id="UP000718593">
    <property type="component" value="Unassembled WGS sequence"/>
</dbReference>
<dbReference type="Gene3D" id="3.40.1440.10">
    <property type="entry name" value="GIY-YIG endonuclease"/>
    <property type="match status" value="1"/>
</dbReference>
<dbReference type="SMART" id="SM00479">
    <property type="entry name" value="EXOIII"/>
    <property type="match status" value="1"/>
</dbReference>
<dbReference type="GO" id="GO:0006289">
    <property type="term" value="P:nucleotide-excision repair"/>
    <property type="evidence" value="ECO:0007669"/>
    <property type="project" value="InterPro"/>
</dbReference>